<dbReference type="EMBL" id="QXFT01012335">
    <property type="protein sequence ID" value="KAE9259422.1"/>
    <property type="molecule type" value="Genomic_DNA"/>
</dbReference>
<evidence type="ECO:0000313" key="2">
    <source>
        <dbReference type="Proteomes" id="UP000434957"/>
    </source>
</evidence>
<keyword evidence="2" id="KW-1185">Reference proteome</keyword>
<evidence type="ECO:0000313" key="1">
    <source>
        <dbReference type="EMBL" id="KAE9259422.1"/>
    </source>
</evidence>
<accession>A0A6A4ANJ0</accession>
<dbReference type="AlphaFoldDB" id="A0A6A4ANJ0"/>
<proteinExistence type="predicted"/>
<protein>
    <submittedName>
        <fullName evidence="1">Uncharacterized protein</fullName>
    </submittedName>
</protein>
<name>A0A6A4ANJ0_9STRA</name>
<gene>
    <name evidence="1" type="ORF">PR003_g34792</name>
</gene>
<comment type="caution">
    <text evidence="1">The sequence shown here is derived from an EMBL/GenBank/DDBJ whole genome shotgun (WGS) entry which is preliminary data.</text>
</comment>
<sequence>MPGPLISRFSGYRTAAGEGDCGYDAIFEGPDAVAGIYRLVKLRFIVRMER</sequence>
<reference evidence="1 2" key="1">
    <citation type="submission" date="2018-08" db="EMBL/GenBank/DDBJ databases">
        <title>Genomic investigation of the strawberry pathogen Phytophthora fragariae indicates pathogenicity is determined by transcriptional variation in three key races.</title>
        <authorList>
            <person name="Adams T.M."/>
            <person name="Armitage A.D."/>
            <person name="Sobczyk M.K."/>
            <person name="Bates H.J."/>
            <person name="Dunwell J.M."/>
            <person name="Nellist C.F."/>
            <person name="Harrison R.J."/>
        </authorList>
    </citation>
    <scope>NUCLEOTIDE SEQUENCE [LARGE SCALE GENOMIC DNA]</scope>
    <source>
        <strain evidence="1 2">SCRP333</strain>
    </source>
</reference>
<dbReference type="Proteomes" id="UP000434957">
    <property type="component" value="Unassembled WGS sequence"/>
</dbReference>
<organism evidence="1 2">
    <name type="scientific">Phytophthora rubi</name>
    <dbReference type="NCBI Taxonomy" id="129364"/>
    <lineage>
        <taxon>Eukaryota</taxon>
        <taxon>Sar</taxon>
        <taxon>Stramenopiles</taxon>
        <taxon>Oomycota</taxon>
        <taxon>Peronosporomycetes</taxon>
        <taxon>Peronosporales</taxon>
        <taxon>Peronosporaceae</taxon>
        <taxon>Phytophthora</taxon>
    </lineage>
</organism>